<keyword evidence="2" id="KW-0547">Nucleotide-binding</keyword>
<dbReference type="GeneID" id="93564382"/>
<reference evidence="2 3" key="1">
    <citation type="submission" date="2022-10" db="EMBL/GenBank/DDBJ databases">
        <title>Characterization of Pseudomonas capsici strains from pepper and tomato in Georgia.</title>
        <authorList>
            <person name="Zhao M."/>
            <person name="Dutta B."/>
        </authorList>
    </citation>
    <scope>NUCLEOTIDE SEQUENCE [LARGE SCALE GENOMIC DNA]</scope>
    <source>
        <strain evidence="2 3">Pc20-5</strain>
    </source>
</reference>
<comment type="caution">
    <text evidence="2">The sequence shown here is derived from an EMBL/GenBank/DDBJ whole genome shotgun (WGS) entry which is preliminary data.</text>
</comment>
<protein>
    <submittedName>
        <fullName evidence="2">ATP-binding protein</fullName>
    </submittedName>
</protein>
<dbReference type="Proteomes" id="UP001207294">
    <property type="component" value="Unassembled WGS sequence"/>
</dbReference>
<evidence type="ECO:0000313" key="3">
    <source>
        <dbReference type="Proteomes" id="UP001207294"/>
    </source>
</evidence>
<dbReference type="InterPro" id="IPR027417">
    <property type="entry name" value="P-loop_NTPase"/>
</dbReference>
<feature type="compositionally biased region" description="Polar residues" evidence="1">
    <location>
        <begin position="39"/>
        <end position="50"/>
    </location>
</feature>
<feature type="region of interest" description="Disordered" evidence="1">
    <location>
        <begin position="24"/>
        <end position="50"/>
    </location>
</feature>
<dbReference type="SUPFAM" id="SSF52540">
    <property type="entry name" value="P-loop containing nucleoside triphosphate hydrolases"/>
    <property type="match status" value="1"/>
</dbReference>
<dbReference type="EMBL" id="JAOXML010000028">
    <property type="protein sequence ID" value="MCV4379462.1"/>
    <property type="molecule type" value="Genomic_DNA"/>
</dbReference>
<dbReference type="GO" id="GO:0005524">
    <property type="term" value="F:ATP binding"/>
    <property type="evidence" value="ECO:0007669"/>
    <property type="project" value="UniProtKB-KW"/>
</dbReference>
<evidence type="ECO:0000313" key="2">
    <source>
        <dbReference type="EMBL" id="MCV4379462.1"/>
    </source>
</evidence>
<sequence length="50" mass="5414">MIVGRNNCGKTSIAEVLRRLLADRAPSPAPSPRFSQQQTPPLSTTLNPII</sequence>
<organism evidence="2 3">
    <name type="scientific">Pseudomonas capsici</name>
    <dbReference type="NCBI Taxonomy" id="2810614"/>
    <lineage>
        <taxon>Bacteria</taxon>
        <taxon>Pseudomonadati</taxon>
        <taxon>Pseudomonadota</taxon>
        <taxon>Gammaproteobacteria</taxon>
        <taxon>Pseudomonadales</taxon>
        <taxon>Pseudomonadaceae</taxon>
        <taxon>Pseudomonas</taxon>
    </lineage>
</organism>
<name>A0ABT3C2X5_9PSED</name>
<dbReference type="RefSeq" id="WP_232849353.1">
    <property type="nucleotide sequence ID" value="NZ_JAFGZD010000005.1"/>
</dbReference>
<evidence type="ECO:0000256" key="1">
    <source>
        <dbReference type="SAM" id="MobiDB-lite"/>
    </source>
</evidence>
<keyword evidence="3" id="KW-1185">Reference proteome</keyword>
<keyword evidence="2" id="KW-0067">ATP-binding</keyword>
<gene>
    <name evidence="2" type="ORF">OH718_22960</name>
</gene>
<proteinExistence type="predicted"/>
<accession>A0ABT3C2X5</accession>